<name>A0A0B1P264_UNCNE</name>
<sequence>MDETGARIGCPTREAVVVPAHVHELHNGSPENRLSITVIETNSAGGNYQPPFIILPGEKLKDNWCHENIENDTWVTTSPTGYISSQAMLEYLKHFVKFSDLGQNKPWTILLIDRHKCHYHEEFFLIAEENHIHLQIFPSHETHALQPLDFGIFRQWKHQQNRYINMAIRQYNFNCKKALRTRARYKGQIHRYNDRVQRQRIRKRKEAEAELDEPELSRQLELLHPRPTTNLEAAKIIEEICKRDTLEPPSFPGAYKESLSIAHDLLIKADLQADTLQNYESAMMAER</sequence>
<organism evidence="2 3">
    <name type="scientific">Uncinula necator</name>
    <name type="common">Grape powdery mildew</name>
    <dbReference type="NCBI Taxonomy" id="52586"/>
    <lineage>
        <taxon>Eukaryota</taxon>
        <taxon>Fungi</taxon>
        <taxon>Dikarya</taxon>
        <taxon>Ascomycota</taxon>
        <taxon>Pezizomycotina</taxon>
        <taxon>Leotiomycetes</taxon>
        <taxon>Erysiphales</taxon>
        <taxon>Erysiphaceae</taxon>
        <taxon>Erysiphe</taxon>
    </lineage>
</organism>
<evidence type="ECO:0000313" key="2">
    <source>
        <dbReference type="EMBL" id="KHJ31415.1"/>
    </source>
</evidence>
<proteinExistence type="predicted"/>
<evidence type="ECO:0000259" key="1">
    <source>
        <dbReference type="Pfam" id="PF03184"/>
    </source>
</evidence>
<dbReference type="EMBL" id="JNVN01002904">
    <property type="protein sequence ID" value="KHJ31415.1"/>
    <property type="molecule type" value="Genomic_DNA"/>
</dbReference>
<comment type="caution">
    <text evidence="2">The sequence shown here is derived from an EMBL/GenBank/DDBJ whole genome shotgun (WGS) entry which is preliminary data.</text>
</comment>
<dbReference type="Proteomes" id="UP000030854">
    <property type="component" value="Unassembled WGS sequence"/>
</dbReference>
<dbReference type="HOGENOM" id="CLU_970420_0_0_1"/>
<dbReference type="Pfam" id="PF03184">
    <property type="entry name" value="DDE_1"/>
    <property type="match status" value="1"/>
</dbReference>
<protein>
    <submittedName>
        <fullName evidence="2">Putative sda1 domain protein</fullName>
    </submittedName>
</protein>
<dbReference type="GO" id="GO:0003676">
    <property type="term" value="F:nucleic acid binding"/>
    <property type="evidence" value="ECO:0007669"/>
    <property type="project" value="InterPro"/>
</dbReference>
<keyword evidence="3" id="KW-1185">Reference proteome</keyword>
<evidence type="ECO:0000313" key="3">
    <source>
        <dbReference type="Proteomes" id="UP000030854"/>
    </source>
</evidence>
<accession>A0A0B1P264</accession>
<dbReference type="OMA" id="WCHENIE"/>
<dbReference type="InterPro" id="IPR004875">
    <property type="entry name" value="DDE_SF_endonuclease_dom"/>
</dbReference>
<gene>
    <name evidence="2" type="ORF">EV44_g3796</name>
</gene>
<reference evidence="2 3" key="1">
    <citation type="journal article" date="2014" name="BMC Genomics">
        <title>Adaptive genomic structural variation in the grape powdery mildew pathogen, Erysiphe necator.</title>
        <authorList>
            <person name="Jones L."/>
            <person name="Riaz S."/>
            <person name="Morales-Cruz A."/>
            <person name="Amrine K.C."/>
            <person name="McGuire B."/>
            <person name="Gubler W.D."/>
            <person name="Walker M.A."/>
            <person name="Cantu D."/>
        </authorList>
    </citation>
    <scope>NUCLEOTIDE SEQUENCE [LARGE SCALE GENOMIC DNA]</scope>
    <source>
        <strain evidence="3">c</strain>
    </source>
</reference>
<feature type="domain" description="DDE-1" evidence="1">
    <location>
        <begin position="37"/>
        <end position="167"/>
    </location>
</feature>
<dbReference type="STRING" id="52586.A0A0B1P264"/>
<dbReference type="AlphaFoldDB" id="A0A0B1P264"/>